<feature type="region of interest" description="Disordered" evidence="4">
    <location>
        <begin position="134"/>
        <end position="187"/>
    </location>
</feature>
<evidence type="ECO:0000313" key="6">
    <source>
        <dbReference type="EMBL" id="KAL3079752.1"/>
    </source>
</evidence>
<evidence type="ECO:0000313" key="7">
    <source>
        <dbReference type="Proteomes" id="UP001620645"/>
    </source>
</evidence>
<feature type="compositionally biased region" description="Basic residues" evidence="4">
    <location>
        <begin position="134"/>
        <end position="145"/>
    </location>
</feature>
<feature type="compositionally biased region" description="Basic residues" evidence="4">
    <location>
        <begin position="172"/>
        <end position="187"/>
    </location>
</feature>
<dbReference type="Pfam" id="PF13639">
    <property type="entry name" value="zf-RING_2"/>
    <property type="match status" value="1"/>
</dbReference>
<name>A0ABD2IKS8_HETSC</name>
<dbReference type="Gene3D" id="3.30.40.10">
    <property type="entry name" value="Zinc/RING finger domain, C3HC4 (zinc finger)"/>
    <property type="match status" value="1"/>
</dbReference>
<protein>
    <recommendedName>
        <fullName evidence="5">RING-type domain-containing protein</fullName>
    </recommendedName>
</protein>
<dbReference type="AlphaFoldDB" id="A0ABD2IKS8"/>
<evidence type="ECO:0000256" key="4">
    <source>
        <dbReference type="SAM" id="MobiDB-lite"/>
    </source>
</evidence>
<keyword evidence="1 3" id="KW-0863">Zinc-finger</keyword>
<comment type="caution">
    <text evidence="6">The sequence shown here is derived from an EMBL/GenBank/DDBJ whole genome shotgun (WGS) entry which is preliminary data.</text>
</comment>
<keyword evidence="1 3" id="KW-0479">Metal-binding</keyword>
<dbReference type="SMART" id="SM00184">
    <property type="entry name" value="RING"/>
    <property type="match status" value="1"/>
</dbReference>
<dbReference type="GO" id="GO:0008270">
    <property type="term" value="F:zinc ion binding"/>
    <property type="evidence" value="ECO:0007669"/>
    <property type="project" value="UniProtKB-KW"/>
</dbReference>
<evidence type="ECO:0000259" key="5">
    <source>
        <dbReference type="PROSITE" id="PS50089"/>
    </source>
</evidence>
<dbReference type="SUPFAM" id="SSF57850">
    <property type="entry name" value="RING/U-box"/>
    <property type="match status" value="1"/>
</dbReference>
<keyword evidence="2" id="KW-0862">Zinc</keyword>
<dbReference type="InterPro" id="IPR013083">
    <property type="entry name" value="Znf_RING/FYVE/PHD"/>
</dbReference>
<reference evidence="6 7" key="1">
    <citation type="submission" date="2024-10" db="EMBL/GenBank/DDBJ databases">
        <authorList>
            <person name="Kim D."/>
        </authorList>
    </citation>
    <scope>NUCLEOTIDE SEQUENCE [LARGE SCALE GENOMIC DNA]</scope>
    <source>
        <strain evidence="6">Taebaek</strain>
    </source>
</reference>
<gene>
    <name evidence="6" type="ORF">niasHS_014034</name>
</gene>
<sequence>MLYKRFKAILQNVLIFDPKILFFGLDVLILKNFRSEPCFNRQFISRMANAMYAARARAAKAEKRQAQLRKAARARAGNTAKAQRAERCSICWGRLSRLTRTTMGCHHPLHRRCLYNWVRVNLFCPMCGYNYTRGRPRDRHGRTRRGLHDMTPDQALMEEEERSGNKKSSQSHGKRRKDGKNGRRITQ</sequence>
<dbReference type="PROSITE" id="PS50089">
    <property type="entry name" value="ZF_RING_2"/>
    <property type="match status" value="1"/>
</dbReference>
<organism evidence="6 7">
    <name type="scientific">Heterodera schachtii</name>
    <name type="common">Sugarbeet cyst nematode worm</name>
    <name type="synonym">Tylenchus schachtii</name>
    <dbReference type="NCBI Taxonomy" id="97005"/>
    <lineage>
        <taxon>Eukaryota</taxon>
        <taxon>Metazoa</taxon>
        <taxon>Ecdysozoa</taxon>
        <taxon>Nematoda</taxon>
        <taxon>Chromadorea</taxon>
        <taxon>Rhabditida</taxon>
        <taxon>Tylenchina</taxon>
        <taxon>Tylenchomorpha</taxon>
        <taxon>Tylenchoidea</taxon>
        <taxon>Heteroderidae</taxon>
        <taxon>Heteroderinae</taxon>
        <taxon>Heterodera</taxon>
    </lineage>
</organism>
<keyword evidence="7" id="KW-1185">Reference proteome</keyword>
<dbReference type="Proteomes" id="UP001620645">
    <property type="component" value="Unassembled WGS sequence"/>
</dbReference>
<accession>A0ABD2IKS8</accession>
<evidence type="ECO:0000256" key="2">
    <source>
        <dbReference type="ARBA" id="ARBA00022833"/>
    </source>
</evidence>
<dbReference type="InterPro" id="IPR001841">
    <property type="entry name" value="Znf_RING"/>
</dbReference>
<proteinExistence type="predicted"/>
<dbReference type="EMBL" id="JBICCN010000300">
    <property type="protein sequence ID" value="KAL3079752.1"/>
    <property type="molecule type" value="Genomic_DNA"/>
</dbReference>
<evidence type="ECO:0000256" key="3">
    <source>
        <dbReference type="PROSITE-ProRule" id="PRU00175"/>
    </source>
</evidence>
<feature type="domain" description="RING-type" evidence="5">
    <location>
        <begin position="88"/>
        <end position="127"/>
    </location>
</feature>
<evidence type="ECO:0000256" key="1">
    <source>
        <dbReference type="ARBA" id="ARBA00022771"/>
    </source>
</evidence>